<proteinExistence type="predicted"/>
<comment type="caution">
    <text evidence="1">The sequence shown here is derived from an EMBL/GenBank/DDBJ whole genome shotgun (WGS) entry which is preliminary data.</text>
</comment>
<reference evidence="2 3" key="2">
    <citation type="submission" date="2024-07" db="EMBL/GenBank/DDBJ databases">
        <authorList>
            <person name="Akdeniz Z."/>
        </authorList>
    </citation>
    <scope>NUCLEOTIDE SEQUENCE [LARGE SCALE GENOMIC DNA]</scope>
</reference>
<accession>A0AA86NEV2</accession>
<keyword evidence="3" id="KW-1185">Reference proteome</keyword>
<dbReference type="Proteomes" id="UP001642409">
    <property type="component" value="Unassembled WGS sequence"/>
</dbReference>
<sequence length="268" mass="31119">MLSQTQIVSPDTILRCSSLIEAYSRFQNHQDCEISLKQKAVNVYLHILERSNAELEHIFQQISSASLNAEQVYNSEFRPLILKNQLNFEQTESFGRTQSLLSNITAIQTQTLEDDQSYYYFHSPTNQSEISTLFSNPIQQRFAITIPHQSQLQSFLNILQTEYSMAGSNAEICVLIQNLSNKQRTLLYQQLSAKMNTTVQQIRDLVQKQLRRDLYEPITEQIRNQIKQFAIQNGNLSVKEILEEIRKRFNVFPPDAAKIVHRIQMKGF</sequence>
<dbReference type="EMBL" id="CATOUU010000143">
    <property type="protein sequence ID" value="CAI9917880.1"/>
    <property type="molecule type" value="Genomic_DNA"/>
</dbReference>
<evidence type="ECO:0000313" key="1">
    <source>
        <dbReference type="EMBL" id="CAI9917880.1"/>
    </source>
</evidence>
<evidence type="ECO:0000313" key="3">
    <source>
        <dbReference type="Proteomes" id="UP001642409"/>
    </source>
</evidence>
<organism evidence="1">
    <name type="scientific">Hexamita inflata</name>
    <dbReference type="NCBI Taxonomy" id="28002"/>
    <lineage>
        <taxon>Eukaryota</taxon>
        <taxon>Metamonada</taxon>
        <taxon>Diplomonadida</taxon>
        <taxon>Hexamitidae</taxon>
        <taxon>Hexamitinae</taxon>
        <taxon>Hexamita</taxon>
    </lineage>
</organism>
<gene>
    <name evidence="1" type="ORF">HINF_LOCUS5525</name>
    <name evidence="2" type="ORF">HINF_LOCUS62920</name>
</gene>
<dbReference type="AlphaFoldDB" id="A0AA86NEV2"/>
<reference evidence="1" key="1">
    <citation type="submission" date="2023-06" db="EMBL/GenBank/DDBJ databases">
        <authorList>
            <person name="Kurt Z."/>
        </authorList>
    </citation>
    <scope>NUCLEOTIDE SEQUENCE</scope>
</reference>
<dbReference type="EMBL" id="CAXDID020000389">
    <property type="protein sequence ID" value="CAL6085937.1"/>
    <property type="molecule type" value="Genomic_DNA"/>
</dbReference>
<evidence type="ECO:0000313" key="2">
    <source>
        <dbReference type="EMBL" id="CAL6085937.1"/>
    </source>
</evidence>
<name>A0AA86NEV2_9EUKA</name>
<protein>
    <submittedName>
        <fullName evidence="2">Hypothetical_protein</fullName>
    </submittedName>
</protein>